<evidence type="ECO:0000256" key="3">
    <source>
        <dbReference type="ARBA" id="ARBA00022999"/>
    </source>
</evidence>
<dbReference type="PRINTS" id="PR00401">
    <property type="entry name" value="SH2DOMAIN"/>
</dbReference>
<evidence type="ECO:0000313" key="8">
    <source>
        <dbReference type="RefSeq" id="XP_028359150.1"/>
    </source>
</evidence>
<dbReference type="GO" id="GO:0002250">
    <property type="term" value="P:adaptive immune response"/>
    <property type="evidence" value="ECO:0007669"/>
    <property type="project" value="UniProtKB-KW"/>
</dbReference>
<dbReference type="InterPro" id="IPR036860">
    <property type="entry name" value="SH2_dom_sf"/>
</dbReference>
<evidence type="ECO:0000259" key="6">
    <source>
        <dbReference type="PROSITE" id="PS50001"/>
    </source>
</evidence>
<keyword evidence="7" id="KW-1185">Reference proteome</keyword>
<dbReference type="InParanoid" id="A0A6J2L0N7"/>
<dbReference type="FunCoup" id="A0A6J2L0N7">
    <property type="interactions" value="207"/>
</dbReference>
<dbReference type="PANTHER" id="PTHR46051:SF1">
    <property type="entry name" value="INOSITOL POLYPHOSPHATE-RELATED PHOSPHATASE DOMAIN-CONTAINING PROTEIN"/>
    <property type="match status" value="1"/>
</dbReference>
<dbReference type="CDD" id="cd10342">
    <property type="entry name" value="SH2_SAP1"/>
    <property type="match status" value="1"/>
</dbReference>
<dbReference type="GO" id="GO:0050776">
    <property type="term" value="P:regulation of immune response"/>
    <property type="evidence" value="ECO:0007669"/>
    <property type="project" value="TreeGrafter"/>
</dbReference>
<dbReference type="PROSITE" id="PS50001">
    <property type="entry name" value="SH2"/>
    <property type="match status" value="1"/>
</dbReference>
<dbReference type="SUPFAM" id="SSF55550">
    <property type="entry name" value="SH2 domain"/>
    <property type="match status" value="1"/>
</dbReference>
<dbReference type="GO" id="GO:0009966">
    <property type="term" value="P:regulation of signal transduction"/>
    <property type="evidence" value="ECO:0007669"/>
    <property type="project" value="TreeGrafter"/>
</dbReference>
<dbReference type="PANTHER" id="PTHR46051">
    <property type="entry name" value="SH2 DOMAIN-CONTAINING PROTEIN"/>
    <property type="match status" value="1"/>
</dbReference>
<dbReference type="Pfam" id="PF00017">
    <property type="entry name" value="SH2"/>
    <property type="match status" value="1"/>
</dbReference>
<dbReference type="OrthoDB" id="10053436at2759"/>
<dbReference type="InterPro" id="IPR035049">
    <property type="entry name" value="EAT2_SH2"/>
</dbReference>
<dbReference type="CTD" id="117157"/>
<sequence length="135" mass="15426">MDLPYYHGRLSKKDCEGLLLARRADGDFLLRDSESVPGVLCLCVSFNNLVYTYRIFQDKYGHYKIQTADSVPNQAFPSLQELVSKFRKPNQGLVFPLLNPVERAGPGLRWQSSKVDTEDDDDYENCSSEYIEVLP</sequence>
<dbReference type="Proteomes" id="UP000504628">
    <property type="component" value="Chromosome 14"/>
</dbReference>
<evidence type="ECO:0000256" key="1">
    <source>
        <dbReference type="ARBA" id="ARBA00022588"/>
    </source>
</evidence>
<feature type="domain" description="SH2" evidence="6">
    <location>
        <begin position="5"/>
        <end position="101"/>
    </location>
</feature>
<name>A0A6J2L0N7_9CHIR</name>
<dbReference type="AlphaFoldDB" id="A0A6J2L0N7"/>
<evidence type="ECO:0000256" key="5">
    <source>
        <dbReference type="PROSITE-ProRule" id="PRU00191"/>
    </source>
</evidence>
<keyword evidence="4" id="KW-1064">Adaptive immunity</keyword>
<keyword evidence="3 5" id="KW-0727">SH2 domain</keyword>
<organism evidence="7 8">
    <name type="scientific">Phyllostomus discolor</name>
    <name type="common">pale spear-nosed bat</name>
    <dbReference type="NCBI Taxonomy" id="89673"/>
    <lineage>
        <taxon>Eukaryota</taxon>
        <taxon>Metazoa</taxon>
        <taxon>Chordata</taxon>
        <taxon>Craniata</taxon>
        <taxon>Vertebrata</taxon>
        <taxon>Euteleostomi</taxon>
        <taxon>Mammalia</taxon>
        <taxon>Eutheria</taxon>
        <taxon>Laurasiatheria</taxon>
        <taxon>Chiroptera</taxon>
        <taxon>Yangochiroptera</taxon>
        <taxon>Phyllostomidae</taxon>
        <taxon>Phyllostominae</taxon>
        <taxon>Phyllostomus</taxon>
    </lineage>
</organism>
<dbReference type="RefSeq" id="XP_028359150.1">
    <property type="nucleotide sequence ID" value="XM_028503349.2"/>
</dbReference>
<proteinExistence type="predicted"/>
<dbReference type="KEGG" id="pdic:114489399"/>
<dbReference type="Gene3D" id="3.30.505.10">
    <property type="entry name" value="SH2 domain"/>
    <property type="match status" value="1"/>
</dbReference>
<gene>
    <name evidence="8" type="primary">SH2D1B</name>
</gene>
<keyword evidence="1" id="KW-0399">Innate immunity</keyword>
<evidence type="ECO:0000256" key="2">
    <source>
        <dbReference type="ARBA" id="ARBA00022859"/>
    </source>
</evidence>
<dbReference type="SMART" id="SM00252">
    <property type="entry name" value="SH2"/>
    <property type="match status" value="1"/>
</dbReference>
<evidence type="ECO:0000256" key="4">
    <source>
        <dbReference type="ARBA" id="ARBA00023130"/>
    </source>
</evidence>
<accession>A0A6J2L0N7</accession>
<evidence type="ECO:0000313" key="7">
    <source>
        <dbReference type="Proteomes" id="UP000504628"/>
    </source>
</evidence>
<dbReference type="InterPro" id="IPR000980">
    <property type="entry name" value="SH2"/>
</dbReference>
<protein>
    <submittedName>
        <fullName evidence="8">SH2 domain-containing protein 1B</fullName>
    </submittedName>
</protein>
<dbReference type="GO" id="GO:0045087">
    <property type="term" value="P:innate immune response"/>
    <property type="evidence" value="ECO:0007669"/>
    <property type="project" value="UniProtKB-KW"/>
</dbReference>
<keyword evidence="2" id="KW-0391">Immunity</keyword>
<dbReference type="GeneID" id="114489399"/>
<reference evidence="8" key="1">
    <citation type="submission" date="2025-08" db="UniProtKB">
        <authorList>
            <consortium name="RefSeq"/>
        </authorList>
    </citation>
    <scope>IDENTIFICATION</scope>
    <source>
        <tissue evidence="8">Muscle</tissue>
    </source>
</reference>